<dbReference type="SUPFAM" id="SSF47648">
    <property type="entry name" value="Nucleoside phosphorylase/phosphoribosyltransferase N-terminal domain"/>
    <property type="match status" value="1"/>
</dbReference>
<dbReference type="HAMAP" id="MF_00211">
    <property type="entry name" value="TrpD"/>
    <property type="match status" value="1"/>
</dbReference>
<dbReference type="InterPro" id="IPR036320">
    <property type="entry name" value="Glycosyl_Trfase_fam3_N_dom_sf"/>
</dbReference>
<dbReference type="Proteomes" id="UP000294887">
    <property type="component" value="Unassembled WGS sequence"/>
</dbReference>
<feature type="binding site" evidence="12">
    <location>
        <begin position="84"/>
        <end position="85"/>
    </location>
    <ligand>
        <name>5-phospho-alpha-D-ribose 1-diphosphate</name>
        <dbReference type="ChEBI" id="CHEBI:58017"/>
    </ligand>
</feature>
<dbReference type="PANTHER" id="PTHR43285">
    <property type="entry name" value="ANTHRANILATE PHOSPHORIBOSYLTRANSFERASE"/>
    <property type="match status" value="1"/>
</dbReference>
<evidence type="ECO:0000256" key="4">
    <source>
        <dbReference type="ARBA" id="ARBA00022676"/>
    </source>
</evidence>
<keyword evidence="8 12" id="KW-0460">Magnesium</keyword>
<evidence type="ECO:0000256" key="5">
    <source>
        <dbReference type="ARBA" id="ARBA00022679"/>
    </source>
</evidence>
<evidence type="ECO:0000256" key="8">
    <source>
        <dbReference type="ARBA" id="ARBA00022842"/>
    </source>
</evidence>
<feature type="binding site" evidence="12">
    <location>
        <begin position="109"/>
        <end position="117"/>
    </location>
    <ligand>
        <name>5-phospho-alpha-D-ribose 1-diphosphate</name>
        <dbReference type="ChEBI" id="CHEBI:58017"/>
    </ligand>
</feature>
<dbReference type="SUPFAM" id="SSF52418">
    <property type="entry name" value="Nucleoside phosphorylase/phosphoribosyltransferase catalytic domain"/>
    <property type="match status" value="1"/>
</dbReference>
<dbReference type="NCBIfam" id="TIGR01245">
    <property type="entry name" value="trpD"/>
    <property type="match status" value="1"/>
</dbReference>
<keyword evidence="3 12" id="KW-0028">Amino-acid biosynthesis</keyword>
<feature type="domain" description="Glycosyl transferase family 3 N-terminal" evidence="14">
    <location>
        <begin position="5"/>
        <end position="65"/>
    </location>
</feature>
<evidence type="ECO:0000256" key="10">
    <source>
        <dbReference type="ARBA" id="ARBA00052328"/>
    </source>
</evidence>
<dbReference type="Gene3D" id="3.40.1030.10">
    <property type="entry name" value="Nucleoside phosphorylase/phosphoribosyltransferase catalytic domain"/>
    <property type="match status" value="1"/>
</dbReference>
<comment type="caution">
    <text evidence="15">The sequence shown here is derived from an EMBL/GenBank/DDBJ whole genome shotgun (WGS) entry which is preliminary data.</text>
</comment>
<feature type="binding site" evidence="12">
    <location>
        <position position="121"/>
    </location>
    <ligand>
        <name>5-phospho-alpha-D-ribose 1-diphosphate</name>
        <dbReference type="ChEBI" id="CHEBI:58017"/>
    </ligand>
</feature>
<evidence type="ECO:0000313" key="15">
    <source>
        <dbReference type="EMBL" id="TCJ84892.1"/>
    </source>
</evidence>
<dbReference type="Pfam" id="PF02885">
    <property type="entry name" value="Glycos_trans_3N"/>
    <property type="match status" value="1"/>
</dbReference>
<dbReference type="InterPro" id="IPR000312">
    <property type="entry name" value="Glycosyl_Trfase_fam3"/>
</dbReference>
<keyword evidence="4 12" id="KW-0328">Glycosyltransferase</keyword>
<feature type="binding site" evidence="12">
    <location>
        <position position="227"/>
    </location>
    <ligand>
        <name>Mg(2+)</name>
        <dbReference type="ChEBI" id="CHEBI:18420"/>
        <label>1</label>
    </ligand>
</feature>
<dbReference type="OrthoDB" id="9806430at2"/>
<gene>
    <name evidence="12" type="primary">trpD</name>
    <name evidence="15" type="ORF">EV695_2855</name>
</gene>
<dbReference type="FunFam" id="3.40.1030.10:FF:000002">
    <property type="entry name" value="Anthranilate phosphoribosyltransferase"/>
    <property type="match status" value="1"/>
</dbReference>
<feature type="binding site" evidence="12">
    <location>
        <position position="81"/>
    </location>
    <ligand>
        <name>5-phospho-alpha-D-ribose 1-diphosphate</name>
        <dbReference type="ChEBI" id="CHEBI:58017"/>
    </ligand>
</feature>
<dbReference type="InterPro" id="IPR035902">
    <property type="entry name" value="Nuc_phospho_transferase"/>
</dbReference>
<proteinExistence type="inferred from homology"/>
<evidence type="ECO:0000256" key="6">
    <source>
        <dbReference type="ARBA" id="ARBA00022723"/>
    </source>
</evidence>
<keyword evidence="5 12" id="KW-0808">Transferase</keyword>
<dbReference type="EMBL" id="SMFQ01000004">
    <property type="protein sequence ID" value="TCJ84892.1"/>
    <property type="molecule type" value="Genomic_DNA"/>
</dbReference>
<dbReference type="GO" id="GO:0004048">
    <property type="term" value="F:anthranilate phosphoribosyltransferase activity"/>
    <property type="evidence" value="ECO:0007669"/>
    <property type="project" value="UniProtKB-UniRule"/>
</dbReference>
<dbReference type="Gene3D" id="1.20.970.10">
    <property type="entry name" value="Transferase, Pyrimidine Nucleoside Phosphorylase, Chain C"/>
    <property type="match status" value="1"/>
</dbReference>
<evidence type="ECO:0000256" key="12">
    <source>
        <dbReference type="HAMAP-Rule" id="MF_00211"/>
    </source>
</evidence>
<sequence>MNIQSAINKAIERENLSIDEMTDVMHQIMTGQATDAQIGGFLIAMRMKGETVEEIAAAAKVMRSLATPVNLDKDKLVEIVGTGGDGSSTFNISTASCLVVAAAGGRVAKHGNRSVSSSSGAADLLEAAGVNLEITADQVKQCVDDIGVGFMFAPKHHSAMKHAIGPRKEMGARTLFNLLGPLTSPAGTPNQVLGVFSKQWVRPVAEVLLQLGSNHVMVVHGKDGMDEISISTDTYVAELKDGEITEYTIKPEDFGLKQSPISHIRVKNAEESLAMVNSVLNNDNSPARDIVALNAGAAIYVAGLTASHQAGVERALEVIESGAARQKLLDLIHETNSF</sequence>
<dbReference type="AlphaFoldDB" id="A0A4R1EXW7"/>
<feature type="domain" description="Glycosyl transferase family 3" evidence="13">
    <location>
        <begin position="74"/>
        <end position="324"/>
    </location>
</feature>
<evidence type="ECO:0000256" key="2">
    <source>
        <dbReference type="ARBA" id="ARBA00011738"/>
    </source>
</evidence>
<accession>A0A4R1EXW7</accession>
<evidence type="ECO:0000256" key="3">
    <source>
        <dbReference type="ARBA" id="ARBA00022605"/>
    </source>
</evidence>
<dbReference type="UniPathway" id="UPA00035">
    <property type="reaction ID" value="UER00041"/>
</dbReference>
<dbReference type="RefSeq" id="WP_131906619.1">
    <property type="nucleotide sequence ID" value="NZ_BAAAFU010000006.1"/>
</dbReference>
<dbReference type="FunFam" id="1.20.970.10:FF:000006">
    <property type="entry name" value="Anthranilate phosphoribosyltransferase"/>
    <property type="match status" value="1"/>
</dbReference>
<feature type="binding site" evidence="12">
    <location>
        <position position="226"/>
    </location>
    <ligand>
        <name>Mg(2+)</name>
        <dbReference type="ChEBI" id="CHEBI:18420"/>
        <label>2</label>
    </ligand>
</feature>
<comment type="cofactor">
    <cofactor evidence="12">
        <name>Mg(2+)</name>
        <dbReference type="ChEBI" id="CHEBI:18420"/>
    </cofactor>
    <text evidence="12">Binds 2 magnesium ions per monomer.</text>
</comment>
<evidence type="ECO:0000256" key="11">
    <source>
        <dbReference type="ARBA" id="ARBA00061188"/>
    </source>
</evidence>
<evidence type="ECO:0000313" key="16">
    <source>
        <dbReference type="Proteomes" id="UP000294887"/>
    </source>
</evidence>
<feature type="binding site" evidence="12">
    <location>
        <position position="227"/>
    </location>
    <ligand>
        <name>Mg(2+)</name>
        <dbReference type="ChEBI" id="CHEBI:18420"/>
        <label>2</label>
    </ligand>
</feature>
<dbReference type="GO" id="GO:0000162">
    <property type="term" value="P:L-tryptophan biosynthetic process"/>
    <property type="evidence" value="ECO:0007669"/>
    <property type="project" value="UniProtKB-UniRule"/>
</dbReference>
<keyword evidence="16" id="KW-1185">Reference proteome</keyword>
<keyword evidence="9 12" id="KW-0057">Aromatic amino acid biosynthesis</keyword>
<dbReference type="Pfam" id="PF00591">
    <property type="entry name" value="Glycos_transf_3"/>
    <property type="match status" value="1"/>
</dbReference>
<feature type="binding site" evidence="12">
    <location>
        <begin position="91"/>
        <end position="94"/>
    </location>
    <ligand>
        <name>5-phospho-alpha-D-ribose 1-diphosphate</name>
        <dbReference type="ChEBI" id="CHEBI:58017"/>
    </ligand>
</feature>
<protein>
    <recommendedName>
        <fullName evidence="12">Anthranilate phosphoribosyltransferase</fullName>
        <ecNumber evidence="12">2.4.2.18</ecNumber>
    </recommendedName>
</protein>
<feature type="binding site" evidence="12">
    <location>
        <position position="93"/>
    </location>
    <ligand>
        <name>Mg(2+)</name>
        <dbReference type="ChEBI" id="CHEBI:18420"/>
        <label>1</label>
    </ligand>
</feature>
<feature type="binding site" evidence="12">
    <location>
        <position position="167"/>
    </location>
    <ligand>
        <name>anthranilate</name>
        <dbReference type="ChEBI" id="CHEBI:16567"/>
        <label>2</label>
    </ligand>
</feature>
<dbReference type="GO" id="GO:0000287">
    <property type="term" value="F:magnesium ion binding"/>
    <property type="evidence" value="ECO:0007669"/>
    <property type="project" value="UniProtKB-UniRule"/>
</dbReference>
<evidence type="ECO:0000259" key="14">
    <source>
        <dbReference type="Pfam" id="PF02885"/>
    </source>
</evidence>
<evidence type="ECO:0000256" key="9">
    <source>
        <dbReference type="ARBA" id="ARBA00023141"/>
    </source>
</evidence>
<evidence type="ECO:0000259" key="13">
    <source>
        <dbReference type="Pfam" id="PF00591"/>
    </source>
</evidence>
<comment type="subunit">
    <text evidence="2 12">Homodimer.</text>
</comment>
<comment type="function">
    <text evidence="12">Catalyzes the transfer of the phosphoribosyl group of 5-phosphorylribose-1-pyrophosphate (PRPP) to anthranilate to yield N-(5'-phosphoribosyl)-anthranilate (PRA).</text>
</comment>
<comment type="catalytic activity">
    <reaction evidence="10 12">
        <text>N-(5-phospho-beta-D-ribosyl)anthranilate + diphosphate = 5-phospho-alpha-D-ribose 1-diphosphate + anthranilate</text>
        <dbReference type="Rhea" id="RHEA:11768"/>
        <dbReference type="ChEBI" id="CHEBI:16567"/>
        <dbReference type="ChEBI" id="CHEBI:18277"/>
        <dbReference type="ChEBI" id="CHEBI:33019"/>
        <dbReference type="ChEBI" id="CHEBI:58017"/>
        <dbReference type="EC" id="2.4.2.18"/>
    </reaction>
</comment>
<comment type="pathway">
    <text evidence="1 12">Amino-acid biosynthesis; L-tryptophan biosynthesis; L-tryptophan from chorismate: step 2/5.</text>
</comment>
<evidence type="ECO:0000256" key="1">
    <source>
        <dbReference type="ARBA" id="ARBA00004907"/>
    </source>
</evidence>
<organism evidence="15 16">
    <name type="scientific">Cocleimonas flava</name>
    <dbReference type="NCBI Taxonomy" id="634765"/>
    <lineage>
        <taxon>Bacteria</taxon>
        <taxon>Pseudomonadati</taxon>
        <taxon>Pseudomonadota</taxon>
        <taxon>Gammaproteobacteria</taxon>
        <taxon>Thiotrichales</taxon>
        <taxon>Thiotrichaceae</taxon>
        <taxon>Cocleimonas</taxon>
    </lineage>
</organism>
<dbReference type="InterPro" id="IPR017459">
    <property type="entry name" value="Glycosyl_Trfase_fam3_N_dom"/>
</dbReference>
<comment type="similarity">
    <text evidence="11">In the C-terminal section; belongs to the anthranilate phosphoribosyltransferase family.</text>
</comment>
<feature type="binding site" evidence="12">
    <location>
        <position position="81"/>
    </location>
    <ligand>
        <name>anthranilate</name>
        <dbReference type="ChEBI" id="CHEBI:16567"/>
        <label>1</label>
    </ligand>
</feature>
<evidence type="ECO:0000256" key="7">
    <source>
        <dbReference type="ARBA" id="ARBA00022822"/>
    </source>
</evidence>
<keyword evidence="7 12" id="KW-0822">Tryptophan biosynthesis</keyword>
<feature type="binding site" evidence="12">
    <location>
        <position position="112"/>
    </location>
    <ligand>
        <name>anthranilate</name>
        <dbReference type="ChEBI" id="CHEBI:16567"/>
        <label>1</label>
    </ligand>
</feature>
<reference evidence="15 16" key="1">
    <citation type="submission" date="2019-03" db="EMBL/GenBank/DDBJ databases">
        <title>Genomic Encyclopedia of Type Strains, Phase IV (KMG-IV): sequencing the most valuable type-strain genomes for metagenomic binning, comparative biology and taxonomic classification.</title>
        <authorList>
            <person name="Goeker M."/>
        </authorList>
    </citation>
    <scope>NUCLEOTIDE SEQUENCE [LARGE SCALE GENOMIC DNA]</scope>
    <source>
        <strain evidence="15 16">DSM 24830</strain>
    </source>
</reference>
<comment type="similarity">
    <text evidence="12">Belongs to the anthranilate phosphoribosyltransferase family.</text>
</comment>
<dbReference type="InterPro" id="IPR005940">
    <property type="entry name" value="Anthranilate_Pribosyl_Tfrase"/>
</dbReference>
<dbReference type="EC" id="2.4.2.18" evidence="12"/>
<comment type="caution">
    <text evidence="12">Lacks conserved residue(s) required for the propagation of feature annotation.</text>
</comment>
<feature type="binding site" evidence="12">
    <location>
        <position position="89"/>
    </location>
    <ligand>
        <name>5-phospho-alpha-D-ribose 1-diphosphate</name>
        <dbReference type="ChEBI" id="CHEBI:58017"/>
    </ligand>
</feature>
<name>A0A4R1EXW7_9GAMM</name>
<dbReference type="PANTHER" id="PTHR43285:SF2">
    <property type="entry name" value="ANTHRANILATE PHOSPHORIBOSYLTRANSFERASE"/>
    <property type="match status" value="1"/>
</dbReference>
<keyword evidence="6 12" id="KW-0479">Metal-binding</keyword>
<dbReference type="GO" id="GO:0005829">
    <property type="term" value="C:cytosol"/>
    <property type="evidence" value="ECO:0007669"/>
    <property type="project" value="TreeGrafter"/>
</dbReference>